<sequence length="526" mass="59083">MAAESSISGTAQNFGRQRTLKAFTHALAQNITKSHIIMDDIQSISPLTSDAPLSDSISIMPSQEDSQPRQDPPLHCHVIVSTMNPAAGRGRRMAKGKNRAQCPFSVVTVSTKRKRKRDTRETEQELLQRSPFQPKGRFLTHDTMDLAYIVEPHKRWSDMTRYNSFVCKTPNSAFSGDQNDNNEAPSVNSVKYYNEDFVYVATDRAIAQHKTSDGGSEHHGLLQLSDCWVAKILEIRARDQHHVYARICWMYSPNDLPSKALDNNKLVSGRQAYHGQNELIASNHSHQWISSRLSVLLCALKSGSGWSRTMKRCKIRCTGGKHLTVERLSSRYDLRDPIYIWQKANLSVLDCRSHMLFCDQWLHYECLLHACLMSVYEQLGTDKPHKTELASKGQTVVNPQPDVQANIAAKEADTTKPAAGEKESEKPYSKLECTNGLTLQPAGTPDIATEVMEVAHDKLNQSEHITESGRKERGNGAPYAGLFDAKLRLDRNHAVWEVADLRQNIPCGDREWELDVKCLVCGSTIT</sequence>
<comment type="caution">
    <text evidence="2">The sequence shown here is derived from an EMBL/GenBank/DDBJ whole genome shotgun (WGS) entry which is preliminary data.</text>
</comment>
<organism evidence="2 3">
    <name type="scientific">Purpureocillium lilacinum</name>
    <name type="common">Paecilomyces lilacinus</name>
    <dbReference type="NCBI Taxonomy" id="33203"/>
    <lineage>
        <taxon>Eukaryota</taxon>
        <taxon>Fungi</taxon>
        <taxon>Dikarya</taxon>
        <taxon>Ascomycota</taxon>
        <taxon>Pezizomycotina</taxon>
        <taxon>Sordariomycetes</taxon>
        <taxon>Hypocreomycetidae</taxon>
        <taxon>Hypocreales</taxon>
        <taxon>Ophiocordycipitaceae</taxon>
        <taxon>Purpureocillium</taxon>
    </lineage>
</organism>
<name>A0A179HQE0_PURLI</name>
<proteinExistence type="predicted"/>
<protein>
    <submittedName>
        <fullName evidence="2">Bromo adjacent like protein</fullName>
    </submittedName>
</protein>
<dbReference type="AlphaFoldDB" id="A0A179HQE0"/>
<feature type="compositionally biased region" description="Polar residues" evidence="1">
    <location>
        <begin position="55"/>
        <end position="65"/>
    </location>
</feature>
<evidence type="ECO:0000313" key="3">
    <source>
        <dbReference type="Proteomes" id="UP000078340"/>
    </source>
</evidence>
<evidence type="ECO:0000313" key="2">
    <source>
        <dbReference type="EMBL" id="OAQ92567.1"/>
    </source>
</evidence>
<dbReference type="Gene3D" id="2.30.30.490">
    <property type="match status" value="1"/>
</dbReference>
<gene>
    <name evidence="2" type="ORF">VFPFJ_04308</name>
</gene>
<feature type="region of interest" description="Disordered" evidence="1">
    <location>
        <begin position="52"/>
        <end position="71"/>
    </location>
</feature>
<accession>A0A179HQE0</accession>
<evidence type="ECO:0000256" key="1">
    <source>
        <dbReference type="SAM" id="MobiDB-lite"/>
    </source>
</evidence>
<dbReference type="EMBL" id="LSBI01000003">
    <property type="protein sequence ID" value="OAQ92567.1"/>
    <property type="molecule type" value="Genomic_DNA"/>
</dbReference>
<reference evidence="2 3" key="1">
    <citation type="submission" date="2016-02" db="EMBL/GenBank/DDBJ databases">
        <title>Biosynthesis of antibiotic leucinostatins and their inhibition on Phytophthora in bio-control Purpureocillium lilacinum.</title>
        <authorList>
            <person name="Wang G."/>
            <person name="Liu Z."/>
            <person name="Lin R."/>
            <person name="Li E."/>
            <person name="Mao Z."/>
            <person name="Ling J."/>
            <person name="Yin W."/>
            <person name="Xie B."/>
        </authorList>
    </citation>
    <scope>NUCLEOTIDE SEQUENCE [LARGE SCALE GENOMIC DNA]</scope>
    <source>
        <strain evidence="2">PLFJ-1</strain>
    </source>
</reference>
<dbReference type="InterPro" id="IPR043151">
    <property type="entry name" value="BAH_sf"/>
</dbReference>
<dbReference type="Proteomes" id="UP000078340">
    <property type="component" value="Unassembled WGS sequence"/>
</dbReference>
<dbReference type="CDD" id="cd04370">
    <property type="entry name" value="BAH"/>
    <property type="match status" value="1"/>
</dbReference>